<gene>
    <name evidence="2" type="ordered locus">Hore_12130</name>
</gene>
<dbReference type="STRING" id="373903.Hore_12130"/>
<proteinExistence type="predicted"/>
<dbReference type="HOGENOM" id="CLU_161428_1_0_9"/>
<dbReference type="AlphaFoldDB" id="B8CXE4"/>
<reference evidence="2 3" key="1">
    <citation type="journal article" date="2009" name="PLoS ONE">
        <title>Genome analysis of the anaerobic thermohalophilic bacterium Halothermothrix orenii.</title>
        <authorList>
            <person name="Mavromatis K."/>
            <person name="Ivanova N."/>
            <person name="Anderson I."/>
            <person name="Lykidis A."/>
            <person name="Hooper S.D."/>
            <person name="Sun H."/>
            <person name="Kunin V."/>
            <person name="Lapidus A."/>
            <person name="Hugenholtz P."/>
            <person name="Patel B."/>
            <person name="Kyrpides N.C."/>
        </authorList>
    </citation>
    <scope>NUCLEOTIDE SEQUENCE [LARGE SCALE GENOMIC DNA]</scope>
    <source>
        <strain evidence="3">H 168 / OCM 544 / DSM 9562</strain>
    </source>
</reference>
<keyword evidence="1" id="KW-1133">Transmembrane helix</keyword>
<name>B8CXE4_HALOH</name>
<organism evidence="2 3">
    <name type="scientific">Halothermothrix orenii (strain H 168 / OCM 544 / DSM 9562)</name>
    <dbReference type="NCBI Taxonomy" id="373903"/>
    <lineage>
        <taxon>Bacteria</taxon>
        <taxon>Bacillati</taxon>
        <taxon>Bacillota</taxon>
        <taxon>Clostridia</taxon>
        <taxon>Halanaerobiales</taxon>
        <taxon>Halothermotrichaceae</taxon>
        <taxon>Halothermothrix</taxon>
    </lineage>
</organism>
<evidence type="ECO:0000256" key="1">
    <source>
        <dbReference type="SAM" id="Phobius"/>
    </source>
</evidence>
<dbReference type="Proteomes" id="UP000000719">
    <property type="component" value="Chromosome"/>
</dbReference>
<keyword evidence="1" id="KW-0472">Membrane</keyword>
<dbReference type="EMBL" id="CP001098">
    <property type="protein sequence ID" value="ACL69963.1"/>
    <property type="molecule type" value="Genomic_DNA"/>
</dbReference>
<accession>B8CXE4</accession>
<evidence type="ECO:0000313" key="3">
    <source>
        <dbReference type="Proteomes" id="UP000000719"/>
    </source>
</evidence>
<protein>
    <submittedName>
        <fullName evidence="2">Uncharacterized protein</fullName>
    </submittedName>
</protein>
<sequence length="98" mass="10348">MIAESLTTIFILAIIVEVVVNGIKAAFPVLKGNSSRVVAAVVGIALCITTSIGILEKLNIGVRNPLIDQIITGIIISRGSSAIHDITSLFNKQKPKII</sequence>
<dbReference type="eggNOG" id="ENOG5033MDX">
    <property type="taxonomic scope" value="Bacteria"/>
</dbReference>
<keyword evidence="1" id="KW-0812">Transmembrane</keyword>
<dbReference type="OrthoDB" id="2085013at2"/>
<dbReference type="RefSeq" id="WP_012636147.1">
    <property type="nucleotide sequence ID" value="NC_011899.1"/>
</dbReference>
<feature type="transmembrane region" description="Helical" evidence="1">
    <location>
        <begin position="37"/>
        <end position="55"/>
    </location>
</feature>
<keyword evidence="3" id="KW-1185">Reference proteome</keyword>
<dbReference type="KEGG" id="hor:Hore_12130"/>
<feature type="transmembrane region" description="Helical" evidence="1">
    <location>
        <begin position="6"/>
        <end position="30"/>
    </location>
</feature>
<evidence type="ECO:0000313" key="2">
    <source>
        <dbReference type="EMBL" id="ACL69963.1"/>
    </source>
</evidence>